<evidence type="ECO:0000256" key="3">
    <source>
        <dbReference type="RuleBase" id="RU364069"/>
    </source>
</evidence>
<feature type="site" description="Participates in a stacking interaction with the thymidine ring of dTDP-4-oxo-6-deoxyglucose" evidence="2">
    <location>
        <position position="138"/>
    </location>
</feature>
<keyword evidence="3" id="KW-0413">Isomerase</keyword>
<dbReference type="UniPathway" id="UPA00124"/>
<dbReference type="GO" id="GO:0008830">
    <property type="term" value="F:dTDP-4-dehydrorhamnose 3,5-epimerase activity"/>
    <property type="evidence" value="ECO:0007669"/>
    <property type="project" value="UniProtKB-UniRule"/>
</dbReference>
<dbReference type="InterPro" id="IPR000888">
    <property type="entry name" value="RmlC-like"/>
</dbReference>
<gene>
    <name evidence="4" type="ORF">A2008_12215</name>
</gene>
<dbReference type="InterPro" id="IPR014710">
    <property type="entry name" value="RmlC-like_jellyroll"/>
</dbReference>
<dbReference type="EC" id="5.1.3.13" evidence="3"/>
<comment type="similarity">
    <text evidence="3">Belongs to the dTDP-4-dehydrorhamnose 3,5-epimerase family.</text>
</comment>
<feature type="active site" description="Proton donor" evidence="1">
    <location>
        <position position="132"/>
    </location>
</feature>
<comment type="pathway">
    <text evidence="3">Carbohydrate biosynthesis; dTDP-L-rhamnose biosynthesis.</text>
</comment>
<feature type="active site" description="Proton acceptor" evidence="1">
    <location>
        <position position="62"/>
    </location>
</feature>
<dbReference type="GO" id="GO:0000271">
    <property type="term" value="P:polysaccharide biosynthetic process"/>
    <property type="evidence" value="ECO:0007669"/>
    <property type="project" value="TreeGrafter"/>
</dbReference>
<proteinExistence type="inferred from homology"/>
<organism evidence="4 5">
    <name type="scientific">Candidatus Wallbacteria bacterium GWC2_49_35</name>
    <dbReference type="NCBI Taxonomy" id="1817813"/>
    <lineage>
        <taxon>Bacteria</taxon>
        <taxon>Candidatus Walliibacteriota</taxon>
    </lineage>
</organism>
<dbReference type="PANTHER" id="PTHR21047">
    <property type="entry name" value="DTDP-6-DEOXY-D-GLUCOSE-3,5 EPIMERASE"/>
    <property type="match status" value="1"/>
</dbReference>
<evidence type="ECO:0000256" key="2">
    <source>
        <dbReference type="PIRSR" id="PIRSR600888-3"/>
    </source>
</evidence>
<comment type="subunit">
    <text evidence="3">Homodimer.</text>
</comment>
<dbReference type="Pfam" id="PF00908">
    <property type="entry name" value="dTDP_sugar_isom"/>
    <property type="match status" value="1"/>
</dbReference>
<sequence length="177" mass="20215">MIFQKTSLAGLYLIRVEKNIDNRGYFARSYCKNEFAAAGIEFEPVQCNISFNEKRGTLRGMHYQQAPYGESKIVSCASGSIFDAVVDLRPDSPTRYAWQSFIIDSSENDMLFIPEGFAHGFQTLEDRVTVYYQMGNFYRSDSARGIRWDDGAFGIEWPVCGERIISARDKSYGDFIK</sequence>
<comment type="function">
    <text evidence="3">Catalyzes the epimerization of the C3' and C5'positions of dTDP-6-deoxy-D-xylo-4-hexulose, forming dTDP-6-deoxy-L-lyxo-4-hexulose.</text>
</comment>
<dbReference type="InterPro" id="IPR011051">
    <property type="entry name" value="RmlC_Cupin_sf"/>
</dbReference>
<name>A0A1F7WTG3_9BACT</name>
<evidence type="ECO:0000313" key="4">
    <source>
        <dbReference type="EMBL" id="OGM06050.1"/>
    </source>
</evidence>
<dbReference type="STRING" id="1817813.A2008_12215"/>
<dbReference type="AlphaFoldDB" id="A0A1F7WTG3"/>
<evidence type="ECO:0000256" key="1">
    <source>
        <dbReference type="PIRSR" id="PIRSR600888-1"/>
    </source>
</evidence>
<reference evidence="4 5" key="1">
    <citation type="journal article" date="2016" name="Nat. Commun.">
        <title>Thousands of microbial genomes shed light on interconnected biogeochemical processes in an aquifer system.</title>
        <authorList>
            <person name="Anantharaman K."/>
            <person name="Brown C.T."/>
            <person name="Hug L.A."/>
            <person name="Sharon I."/>
            <person name="Castelle C.J."/>
            <person name="Probst A.J."/>
            <person name="Thomas B.C."/>
            <person name="Singh A."/>
            <person name="Wilkins M.J."/>
            <person name="Karaoz U."/>
            <person name="Brodie E.L."/>
            <person name="Williams K.H."/>
            <person name="Hubbard S.S."/>
            <person name="Banfield J.F."/>
        </authorList>
    </citation>
    <scope>NUCLEOTIDE SEQUENCE [LARGE SCALE GENOMIC DNA]</scope>
</reference>
<dbReference type="EMBL" id="MGFH01000082">
    <property type="protein sequence ID" value="OGM06050.1"/>
    <property type="molecule type" value="Genomic_DNA"/>
</dbReference>
<accession>A0A1F7WTG3</accession>
<dbReference type="GO" id="GO:0005829">
    <property type="term" value="C:cytosol"/>
    <property type="evidence" value="ECO:0007669"/>
    <property type="project" value="TreeGrafter"/>
</dbReference>
<dbReference type="Gene3D" id="2.60.120.10">
    <property type="entry name" value="Jelly Rolls"/>
    <property type="match status" value="1"/>
</dbReference>
<comment type="caution">
    <text evidence="4">The sequence shown here is derived from an EMBL/GenBank/DDBJ whole genome shotgun (WGS) entry which is preliminary data.</text>
</comment>
<dbReference type="GO" id="GO:0019305">
    <property type="term" value="P:dTDP-rhamnose biosynthetic process"/>
    <property type="evidence" value="ECO:0007669"/>
    <property type="project" value="UniProtKB-UniRule"/>
</dbReference>
<dbReference type="CDD" id="cd00438">
    <property type="entry name" value="cupin_RmlC"/>
    <property type="match status" value="1"/>
</dbReference>
<comment type="catalytic activity">
    <reaction evidence="3">
        <text>dTDP-4-dehydro-6-deoxy-alpha-D-glucose = dTDP-4-dehydro-beta-L-rhamnose</text>
        <dbReference type="Rhea" id="RHEA:16969"/>
        <dbReference type="ChEBI" id="CHEBI:57649"/>
        <dbReference type="ChEBI" id="CHEBI:62830"/>
        <dbReference type="EC" id="5.1.3.13"/>
    </reaction>
</comment>
<protein>
    <recommendedName>
        <fullName evidence="3">dTDP-4-dehydrorhamnose 3,5-epimerase</fullName>
        <ecNumber evidence="3">5.1.3.13</ecNumber>
    </recommendedName>
    <alternativeName>
        <fullName evidence="3">Thymidine diphospho-4-keto-rhamnose 3,5-epimerase</fullName>
    </alternativeName>
</protein>
<dbReference type="PANTHER" id="PTHR21047:SF2">
    <property type="entry name" value="THYMIDINE DIPHOSPHO-4-KETO-RHAMNOSE 3,5-EPIMERASE"/>
    <property type="match status" value="1"/>
</dbReference>
<dbReference type="Proteomes" id="UP000178735">
    <property type="component" value="Unassembled WGS sequence"/>
</dbReference>
<evidence type="ECO:0000313" key="5">
    <source>
        <dbReference type="Proteomes" id="UP000178735"/>
    </source>
</evidence>
<dbReference type="SUPFAM" id="SSF51182">
    <property type="entry name" value="RmlC-like cupins"/>
    <property type="match status" value="1"/>
</dbReference>
<dbReference type="NCBIfam" id="TIGR01221">
    <property type="entry name" value="rmlC"/>
    <property type="match status" value="1"/>
</dbReference>